<accession>A0A1L3GHQ5</accession>
<dbReference type="Proteomes" id="UP000182264">
    <property type="component" value="Chromosome"/>
</dbReference>
<dbReference type="OrthoDB" id="1491023at2"/>
<dbReference type="AlphaFoldDB" id="A0A1L3GHQ5"/>
<evidence type="ECO:0000313" key="2">
    <source>
        <dbReference type="Proteomes" id="UP000182264"/>
    </source>
</evidence>
<sequence length="358" mass="40701">MKRVVGFVIVALLCGFLPGTLVYAEIAENQGLFHRQIKLYTGDAQDSYLLVFPVEVTQPGRVECEFKLLRPDEERYQRTLEKIRQERGKAFMFRWSLVDSRFFDQKKPMEPGKFQQWLQEANNYNPVEYLAGDQIRGMVRGAKAALDFVFGKKKKKQAPVYLHGYSQSVRFPHTPDNHVTTGRMRHDIDFNELAQTQGMYFLVLENFSQLTPELEVKVSFPGKQHQVDKDFLLPRDLGITALQVHGDHVYVEVQNLGEASLPQELYTRKGKDAATLMLWLDGKSWGGVTLARLDPAKNLLEPGGKAGYTFKVAVADNSEVVSKLTLPKFEDADAGNNEKKQLRRALLKGLTPIKELQP</sequence>
<name>A0A1L3GHQ5_SYNAC</name>
<evidence type="ECO:0008006" key="3">
    <source>
        <dbReference type="Google" id="ProtNLM"/>
    </source>
</evidence>
<dbReference type="EMBL" id="CP015518">
    <property type="protein sequence ID" value="APG25461.1"/>
    <property type="molecule type" value="Genomic_DNA"/>
</dbReference>
<gene>
    <name evidence="1" type="ORF">A7E75_10860</name>
</gene>
<dbReference type="KEGG" id="pace:A6070_04865"/>
<keyword evidence="2" id="KW-1185">Reference proteome</keyword>
<proteinExistence type="predicted"/>
<organism evidence="1 2">
    <name type="scientific">Syntrophotalea acetylenica</name>
    <name type="common">Pelobacter acetylenicus</name>
    <dbReference type="NCBI Taxonomy" id="29542"/>
    <lineage>
        <taxon>Bacteria</taxon>
        <taxon>Pseudomonadati</taxon>
        <taxon>Thermodesulfobacteriota</taxon>
        <taxon>Desulfuromonadia</taxon>
        <taxon>Desulfuromonadales</taxon>
        <taxon>Syntrophotaleaceae</taxon>
        <taxon>Syntrophotalea</taxon>
    </lineage>
</organism>
<reference evidence="1 2" key="1">
    <citation type="journal article" date="2017" name="Genome Announc.">
        <title>Complete Genome Sequences of Two Acetylene-Fermenting Pelobacter acetylenicus Strains.</title>
        <authorList>
            <person name="Sutton J.M."/>
            <person name="Baesman S.M."/>
            <person name="Fierst J.L."/>
            <person name="Poret-Peterson A.T."/>
            <person name="Oremland R.S."/>
            <person name="Dunlap D.S."/>
            <person name="Akob D.M."/>
        </authorList>
    </citation>
    <scope>NUCLEOTIDE SEQUENCE [LARGE SCALE GENOMIC DNA]</scope>
    <source>
        <strain evidence="1 2">DSM 3247</strain>
    </source>
</reference>
<dbReference type="RefSeq" id="WP_072287302.1">
    <property type="nucleotide sequence ID" value="NZ_CP015455.1"/>
</dbReference>
<protein>
    <recommendedName>
        <fullName evidence="3">CARDB domain-containing protein</fullName>
    </recommendedName>
</protein>
<evidence type="ECO:0000313" key="1">
    <source>
        <dbReference type="EMBL" id="APG25461.1"/>
    </source>
</evidence>